<gene>
    <name evidence="1" type="ORF">GCM10023336_29230</name>
</gene>
<evidence type="ECO:0000313" key="1">
    <source>
        <dbReference type="EMBL" id="GAA5056441.1"/>
    </source>
</evidence>
<keyword evidence="2" id="KW-1185">Reference proteome</keyword>
<proteinExistence type="predicted"/>
<reference evidence="2" key="1">
    <citation type="journal article" date="2019" name="Int. J. Syst. Evol. Microbiol.">
        <title>The Global Catalogue of Microorganisms (GCM) 10K type strain sequencing project: providing services to taxonomists for standard genome sequencing and annotation.</title>
        <authorList>
            <consortium name="The Broad Institute Genomics Platform"/>
            <consortium name="The Broad Institute Genome Sequencing Center for Infectious Disease"/>
            <person name="Wu L."/>
            <person name="Ma J."/>
        </authorList>
    </citation>
    <scope>NUCLEOTIDE SEQUENCE [LARGE SCALE GENOMIC DNA]</scope>
    <source>
        <strain evidence="2">JCM 18410</strain>
    </source>
</reference>
<organism evidence="1 2">
    <name type="scientific">Streptomyces similanensis</name>
    <dbReference type="NCBI Taxonomy" id="1274988"/>
    <lineage>
        <taxon>Bacteria</taxon>
        <taxon>Bacillati</taxon>
        <taxon>Actinomycetota</taxon>
        <taxon>Actinomycetes</taxon>
        <taxon>Kitasatosporales</taxon>
        <taxon>Streptomycetaceae</taxon>
        <taxon>Streptomyces</taxon>
    </lineage>
</organism>
<dbReference type="RefSeq" id="WP_345668698.1">
    <property type="nucleotide sequence ID" value="NZ_BAABKC010000044.1"/>
</dbReference>
<accession>A0ABP9KGM2</accession>
<name>A0ABP9KGM2_9ACTN</name>
<protein>
    <submittedName>
        <fullName evidence="1">Uncharacterized protein</fullName>
    </submittedName>
</protein>
<sequence length="135" mass="14572">MARVYATPDQLAAYTGQPAPADAARLLSRASRFLDERVLKACLYATDDDGMPTAPELRDAFREAVCIQVGWWDEVGDSTGAAGAGWGSVTLGPVTLGRSVTDVSPDASPARMLAPEAWDLLRTLPPDVIRWEVIW</sequence>
<dbReference type="Proteomes" id="UP001500124">
    <property type="component" value="Unassembled WGS sequence"/>
</dbReference>
<comment type="caution">
    <text evidence="1">The sequence shown here is derived from an EMBL/GenBank/DDBJ whole genome shotgun (WGS) entry which is preliminary data.</text>
</comment>
<evidence type="ECO:0000313" key="2">
    <source>
        <dbReference type="Proteomes" id="UP001500124"/>
    </source>
</evidence>
<dbReference type="EMBL" id="BAABKC010000044">
    <property type="protein sequence ID" value="GAA5056441.1"/>
    <property type="molecule type" value="Genomic_DNA"/>
</dbReference>